<protein>
    <submittedName>
        <fullName evidence="2">Uncharacterized protein</fullName>
    </submittedName>
</protein>
<feature type="compositionally biased region" description="Basic and acidic residues" evidence="1">
    <location>
        <begin position="54"/>
        <end position="68"/>
    </location>
</feature>
<dbReference type="RefSeq" id="XP_025342961.1">
    <property type="nucleotide sequence ID" value="XM_025488299.1"/>
</dbReference>
<gene>
    <name evidence="2" type="ORF">CXQ85_004689</name>
</gene>
<dbReference type="VEuPathDB" id="FungiDB:CXQ85_004689"/>
<dbReference type="GeneID" id="37010019"/>
<dbReference type="AlphaFoldDB" id="A0A2V1AYV2"/>
<dbReference type="EMBL" id="PKFO01000006">
    <property type="protein sequence ID" value="PVH22021.1"/>
    <property type="molecule type" value="Genomic_DNA"/>
</dbReference>
<evidence type="ECO:0000313" key="2">
    <source>
        <dbReference type="EMBL" id="PVH22021.1"/>
    </source>
</evidence>
<feature type="region of interest" description="Disordered" evidence="1">
    <location>
        <begin position="47"/>
        <end position="68"/>
    </location>
</feature>
<organism evidence="2 3">
    <name type="scientific">Candidozyma haemuli</name>
    <dbReference type="NCBI Taxonomy" id="45357"/>
    <lineage>
        <taxon>Eukaryota</taxon>
        <taxon>Fungi</taxon>
        <taxon>Dikarya</taxon>
        <taxon>Ascomycota</taxon>
        <taxon>Saccharomycotina</taxon>
        <taxon>Pichiomycetes</taxon>
        <taxon>Metschnikowiaceae</taxon>
        <taxon>Candidozyma</taxon>
    </lineage>
</organism>
<name>A0A2V1AYV2_9ASCO</name>
<evidence type="ECO:0000256" key="1">
    <source>
        <dbReference type="SAM" id="MobiDB-lite"/>
    </source>
</evidence>
<reference evidence="2 3" key="1">
    <citation type="submission" date="2017-12" db="EMBL/GenBank/DDBJ databases">
        <title>Genome Sequence of a Multidrug-Resistant Candida haemulonii Isolate from a Patient with Chronic Leg Ulcers in Israel.</title>
        <authorList>
            <person name="Chow N.A."/>
            <person name="Gade L."/>
            <person name="Batra D."/>
            <person name="Rowe L.A."/>
            <person name="Ben-Ami R."/>
            <person name="Loparev V.N."/>
            <person name="Litvintseva A.P."/>
        </authorList>
    </citation>
    <scope>NUCLEOTIDE SEQUENCE [LARGE SCALE GENOMIC DNA]</scope>
    <source>
        <strain evidence="2 3">B11899</strain>
    </source>
</reference>
<sequence>MATYKYLLNMENHGPINRLVKELSTKIQENEAILANISRSIDTKITLPQLPGENNKEKHQEQADSNKSDSLRALIDEKYLSKMDHVEQFEEVQNTRLRQLLIDNKALAELHKARCEQNKQFYRSYQGYEKLIQIVILPQLTKLVCDYNIEKITDLRQKRLQEKLALDEALWEKYVQYVANLDKIYHIVSETVEALQSVLDEPQVQRLEQQLLIVERLALVAKNGHTQLKRPQILSG</sequence>
<accession>A0A2V1AYV2</accession>
<dbReference type="OrthoDB" id="4023279at2759"/>
<proteinExistence type="predicted"/>
<comment type="caution">
    <text evidence="2">The sequence shown here is derived from an EMBL/GenBank/DDBJ whole genome shotgun (WGS) entry which is preliminary data.</text>
</comment>
<keyword evidence="3" id="KW-1185">Reference proteome</keyword>
<evidence type="ECO:0000313" key="3">
    <source>
        <dbReference type="Proteomes" id="UP000244309"/>
    </source>
</evidence>
<dbReference type="Proteomes" id="UP000244309">
    <property type="component" value="Unassembled WGS sequence"/>
</dbReference>